<evidence type="ECO:0000313" key="2">
    <source>
        <dbReference type="Proteomes" id="UP000626109"/>
    </source>
</evidence>
<sequence length="106" mass="11781">MGAELWRIQLFERRGSNYFFYEFVRDALLAGLTDLARRAPLQASLNDAREELRSLVARAEHVRSISDKPVFISGGVLPIMDSDLLDGESAAVLAPPSVSSTPRCFR</sequence>
<dbReference type="Proteomes" id="UP000626109">
    <property type="component" value="Unassembled WGS sequence"/>
</dbReference>
<evidence type="ECO:0000313" key="1">
    <source>
        <dbReference type="EMBL" id="CAE8646301.1"/>
    </source>
</evidence>
<comment type="caution">
    <text evidence="1">The sequence shown here is derived from an EMBL/GenBank/DDBJ whole genome shotgun (WGS) entry which is preliminary data.</text>
</comment>
<dbReference type="AlphaFoldDB" id="A0A813I5L2"/>
<protein>
    <submittedName>
        <fullName evidence="1">Uncharacterized protein</fullName>
    </submittedName>
</protein>
<name>A0A813I5L2_POLGL</name>
<proteinExistence type="predicted"/>
<dbReference type="EMBL" id="CAJNNW010004304">
    <property type="protein sequence ID" value="CAE8646301.1"/>
    <property type="molecule type" value="Genomic_DNA"/>
</dbReference>
<gene>
    <name evidence="1" type="ORF">PGLA2088_LOCUS4688</name>
</gene>
<accession>A0A813I5L2</accession>
<reference evidence="1" key="1">
    <citation type="submission" date="2021-02" db="EMBL/GenBank/DDBJ databases">
        <authorList>
            <person name="Dougan E. K."/>
            <person name="Rhodes N."/>
            <person name="Thang M."/>
            <person name="Chan C."/>
        </authorList>
    </citation>
    <scope>NUCLEOTIDE SEQUENCE</scope>
</reference>
<organism evidence="1 2">
    <name type="scientific">Polarella glacialis</name>
    <name type="common">Dinoflagellate</name>
    <dbReference type="NCBI Taxonomy" id="89957"/>
    <lineage>
        <taxon>Eukaryota</taxon>
        <taxon>Sar</taxon>
        <taxon>Alveolata</taxon>
        <taxon>Dinophyceae</taxon>
        <taxon>Suessiales</taxon>
        <taxon>Suessiaceae</taxon>
        <taxon>Polarella</taxon>
    </lineage>
</organism>